<comment type="catalytic activity">
    <reaction evidence="6">
        <text>a 1,2-diacyl-sn-glycero-3-phosphocholine + H2O = phosphocholine + a 1,2-diacyl-sn-glycerol + H(+)</text>
        <dbReference type="Rhea" id="RHEA:10604"/>
        <dbReference type="ChEBI" id="CHEBI:15377"/>
        <dbReference type="ChEBI" id="CHEBI:15378"/>
        <dbReference type="ChEBI" id="CHEBI:17815"/>
        <dbReference type="ChEBI" id="CHEBI:57643"/>
        <dbReference type="ChEBI" id="CHEBI:295975"/>
        <dbReference type="EC" id="3.1.4.3"/>
    </reaction>
    <physiologicalReaction direction="left-to-right" evidence="6">
        <dbReference type="Rhea" id="RHEA:10605"/>
    </physiologicalReaction>
</comment>
<dbReference type="InterPro" id="IPR017850">
    <property type="entry name" value="Alkaline_phosphatase_core_sf"/>
</dbReference>
<reference evidence="8 9" key="1">
    <citation type="submission" date="2022-06" db="EMBL/GenBank/DDBJ databases">
        <title>Paraconexibacter antarcticus.</title>
        <authorList>
            <person name="Kim C.S."/>
        </authorList>
    </citation>
    <scope>NUCLEOTIDE SEQUENCE [LARGE SCALE GENOMIC DNA]</scope>
    <source>
        <strain evidence="8 9">02-257</strain>
    </source>
</reference>
<keyword evidence="9" id="KW-1185">Reference proteome</keyword>
<comment type="similarity">
    <text evidence="1">Belongs to the bacterial phospholipase C family.</text>
</comment>
<dbReference type="Gene3D" id="3.40.720.10">
    <property type="entry name" value="Alkaline Phosphatase, subunit A"/>
    <property type="match status" value="1"/>
</dbReference>
<evidence type="ECO:0000313" key="8">
    <source>
        <dbReference type="EMBL" id="UTI66103.1"/>
    </source>
</evidence>
<dbReference type="Pfam" id="PF04185">
    <property type="entry name" value="Phosphoesterase"/>
    <property type="match status" value="2"/>
</dbReference>
<evidence type="ECO:0000256" key="1">
    <source>
        <dbReference type="ARBA" id="ARBA00009717"/>
    </source>
</evidence>
<protein>
    <recommendedName>
        <fullName evidence="2">phospholipase C</fullName>
        <ecNumber evidence="2">3.1.4.3</ecNumber>
    </recommendedName>
</protein>
<proteinExistence type="inferred from homology"/>
<evidence type="ECO:0000256" key="2">
    <source>
        <dbReference type="ARBA" id="ARBA00012018"/>
    </source>
</evidence>
<sequence length="659" mass="67863">MPDPTPHPRRPGGRRDLTVARRRGRRLLGTGAAGLAILALGATGTATATPPSGKDPAAAHRFDGLGITPGKVKHLWVIMLENKSYDATFTGLNDNTYLWQTLPSQGVLLKQYYGTSHFSQGNYTSMVSGQGTNFDLNSDCPNYDAISGTIDTSGTPATNPDYGQIRNAAGPNAAPGQNGCVYPSTVPTLFNQLDSAGVSWKGYAQDLDNPDASGPTHSQGAEYCGAPYKTPGATGSTAQPNPGAANATDQYVPKHFPFPWFQSIRDAGDCDAQHIADVFDASNGLYHDLQHASTTPAVSYITPNNCSDAHDAVCRGNNLSGGFSDPDTPKPPVNYTGGLYASDLFLEHVIPEIEASPAFKDGGLIDVTFDEANPPFTYTGNSFANSTSKPANFLTALESDAAGETLFGERADTEPTGPNTPLAQDASGNQLYPGPGYNAFIDRPVSCVAQTVPLQPAGTCLQGGAGHPPGPRLDSGATAPAGASSVSDNSAVITDRGRTVTGTGIPAGAFVGPVTNTGVTATAPAQSGGIVVTGAFGLVDADGQPLVTTGPVSGVTLGGETPQTDPLYTATGATPGGGDVGAVLISPYIRPGTTSDVAYNHYSWLRTVEDLYGVGATAPGVDGRGHLGFAAQPGLAPFGRDVFNAPGGNRGPDRPERRR</sequence>
<keyword evidence="3" id="KW-0134">Cell wall</keyword>
<dbReference type="Proteomes" id="UP001056035">
    <property type="component" value="Chromosome"/>
</dbReference>
<dbReference type="RefSeq" id="WP_254572781.1">
    <property type="nucleotide sequence ID" value="NZ_CP098502.1"/>
</dbReference>
<evidence type="ECO:0000256" key="6">
    <source>
        <dbReference type="ARBA" id="ARBA00048421"/>
    </source>
</evidence>
<evidence type="ECO:0000256" key="4">
    <source>
        <dbReference type="ARBA" id="ARBA00022801"/>
    </source>
</evidence>
<accession>A0ABY5DXP7</accession>
<gene>
    <name evidence="8" type="ORF">NBH00_07825</name>
</gene>
<dbReference type="PANTHER" id="PTHR31956:SF8">
    <property type="entry name" value="ACID PHOSPHATASE PHOA (AFU_ORTHOLOGUE AFUA_1G03570)"/>
    <property type="match status" value="1"/>
</dbReference>
<dbReference type="EMBL" id="CP098502">
    <property type="protein sequence ID" value="UTI66103.1"/>
    <property type="molecule type" value="Genomic_DNA"/>
</dbReference>
<dbReference type="InterPro" id="IPR007312">
    <property type="entry name" value="Phosphoesterase"/>
</dbReference>
<dbReference type="EC" id="3.1.4.3" evidence="2"/>
<keyword evidence="5" id="KW-0843">Virulence</keyword>
<keyword evidence="4" id="KW-0378">Hydrolase</keyword>
<feature type="region of interest" description="Disordered" evidence="7">
    <location>
        <begin position="638"/>
        <end position="659"/>
    </location>
</feature>
<name>A0ABY5DXP7_9ACTN</name>
<dbReference type="InterPro" id="IPR006311">
    <property type="entry name" value="TAT_signal"/>
</dbReference>
<evidence type="ECO:0000256" key="7">
    <source>
        <dbReference type="SAM" id="MobiDB-lite"/>
    </source>
</evidence>
<evidence type="ECO:0000256" key="3">
    <source>
        <dbReference type="ARBA" id="ARBA00022512"/>
    </source>
</evidence>
<evidence type="ECO:0000256" key="5">
    <source>
        <dbReference type="ARBA" id="ARBA00023026"/>
    </source>
</evidence>
<keyword evidence="3" id="KW-0964">Secreted</keyword>
<dbReference type="PROSITE" id="PS51318">
    <property type="entry name" value="TAT"/>
    <property type="match status" value="1"/>
</dbReference>
<feature type="region of interest" description="Disordered" evidence="7">
    <location>
        <begin position="462"/>
        <end position="489"/>
    </location>
</feature>
<evidence type="ECO:0000313" key="9">
    <source>
        <dbReference type="Proteomes" id="UP001056035"/>
    </source>
</evidence>
<dbReference type="PANTHER" id="PTHR31956">
    <property type="entry name" value="NON-SPECIFIC PHOSPHOLIPASE C4-RELATED"/>
    <property type="match status" value="1"/>
</dbReference>
<organism evidence="8 9">
    <name type="scientific">Paraconexibacter antarcticus</name>
    <dbReference type="NCBI Taxonomy" id="2949664"/>
    <lineage>
        <taxon>Bacteria</taxon>
        <taxon>Bacillati</taxon>
        <taxon>Actinomycetota</taxon>
        <taxon>Thermoleophilia</taxon>
        <taxon>Solirubrobacterales</taxon>
        <taxon>Paraconexibacteraceae</taxon>
        <taxon>Paraconexibacter</taxon>
    </lineage>
</organism>